<dbReference type="SMART" id="SM00228">
    <property type="entry name" value="PDZ"/>
    <property type="match status" value="1"/>
</dbReference>
<gene>
    <name evidence="2" type="ORF">M513_10777</name>
</gene>
<dbReference type="PANTHER" id="PTHR23122">
    <property type="entry name" value="MEMBRANE-ASSOCIATED GUANYLATE KINASE MAGUK"/>
    <property type="match status" value="1"/>
</dbReference>
<dbReference type="Proteomes" id="UP000030764">
    <property type="component" value="Unassembled WGS sequence"/>
</dbReference>
<evidence type="ECO:0000313" key="3">
    <source>
        <dbReference type="Proteomes" id="UP000030764"/>
    </source>
</evidence>
<proteinExistence type="predicted"/>
<dbReference type="SUPFAM" id="SSF50044">
    <property type="entry name" value="SH3-domain"/>
    <property type="match status" value="1"/>
</dbReference>
<reference evidence="2 3" key="1">
    <citation type="journal article" date="2014" name="Nat. Genet.">
        <title>Genome and transcriptome of the porcine whipworm Trichuris suis.</title>
        <authorList>
            <person name="Jex A.R."/>
            <person name="Nejsum P."/>
            <person name="Schwarz E.M."/>
            <person name="Hu L."/>
            <person name="Young N.D."/>
            <person name="Hall R.S."/>
            <person name="Korhonen P.K."/>
            <person name="Liao S."/>
            <person name="Thamsborg S."/>
            <person name="Xia J."/>
            <person name="Xu P."/>
            <person name="Wang S."/>
            <person name="Scheerlinck J.P."/>
            <person name="Hofmann A."/>
            <person name="Sternberg P.W."/>
            <person name="Wang J."/>
            <person name="Gasser R.B."/>
        </authorList>
    </citation>
    <scope>NUCLEOTIDE SEQUENCE [LARGE SCALE GENOMIC DNA]</scope>
    <source>
        <strain evidence="2">DCEP-RM93M</strain>
    </source>
</reference>
<feature type="domain" description="PDZ" evidence="1">
    <location>
        <begin position="34"/>
        <end position="114"/>
    </location>
</feature>
<sequence length="262" mass="28415">MKALLFAFDCLTRRDFDSSLPGVSHEVDKDEGLAVGIVRSVKNGQPLGDTIKARTNFIARIIRGGVADHSGYLNSGDQLVEVNGVNVVGKKPTDVVKLLNSSSDSVTFKLIPAPAQLPTNGFSCSDSSGCENASLVASLPRFLSRRDVLRLCDLSDDSWWQAKLCHSSNEGNVGLVPSSKLLKSIDEAKRAKDVVACSGFGTSRRFRSAPHDAHLLDEPTSDVLKAYQEANCHSTGQIWSNHPLYESYAKSERGRGSQLPFH</sequence>
<dbReference type="InterPro" id="IPR036034">
    <property type="entry name" value="PDZ_sf"/>
</dbReference>
<organism evidence="2 3">
    <name type="scientific">Trichuris suis</name>
    <name type="common">pig whipworm</name>
    <dbReference type="NCBI Taxonomy" id="68888"/>
    <lineage>
        <taxon>Eukaryota</taxon>
        <taxon>Metazoa</taxon>
        <taxon>Ecdysozoa</taxon>
        <taxon>Nematoda</taxon>
        <taxon>Enoplea</taxon>
        <taxon>Dorylaimia</taxon>
        <taxon>Trichinellida</taxon>
        <taxon>Trichuridae</taxon>
        <taxon>Trichuris</taxon>
    </lineage>
</organism>
<dbReference type="Gene3D" id="2.30.42.10">
    <property type="match status" value="1"/>
</dbReference>
<dbReference type="EMBL" id="KL363296">
    <property type="protein sequence ID" value="KFD48365.1"/>
    <property type="molecule type" value="Genomic_DNA"/>
</dbReference>
<dbReference type="InterPro" id="IPR001478">
    <property type="entry name" value="PDZ"/>
</dbReference>
<dbReference type="Gene3D" id="2.30.30.40">
    <property type="entry name" value="SH3 Domains"/>
    <property type="match status" value="1"/>
</dbReference>
<name>A0A085LTR9_9BILA</name>
<keyword evidence="3" id="KW-1185">Reference proteome</keyword>
<evidence type="ECO:0000313" key="2">
    <source>
        <dbReference type="EMBL" id="KFD48365.1"/>
    </source>
</evidence>
<dbReference type="PROSITE" id="PS50106">
    <property type="entry name" value="PDZ"/>
    <property type="match status" value="1"/>
</dbReference>
<dbReference type="SUPFAM" id="SSF50156">
    <property type="entry name" value="PDZ domain-like"/>
    <property type="match status" value="1"/>
</dbReference>
<dbReference type="InterPro" id="IPR036028">
    <property type="entry name" value="SH3-like_dom_sf"/>
</dbReference>
<accession>A0A085LTR9</accession>
<evidence type="ECO:0000259" key="1">
    <source>
        <dbReference type="PROSITE" id="PS50106"/>
    </source>
</evidence>
<dbReference type="AlphaFoldDB" id="A0A085LTR9"/>
<dbReference type="InterPro" id="IPR050716">
    <property type="entry name" value="MAGUK"/>
</dbReference>
<protein>
    <recommendedName>
        <fullName evidence="1">PDZ domain-containing protein</fullName>
    </recommendedName>
</protein>
<dbReference type="Pfam" id="PF00595">
    <property type="entry name" value="PDZ"/>
    <property type="match status" value="1"/>
</dbReference>